<dbReference type="PANTHER" id="PTHR43775:SF37">
    <property type="entry name" value="SI:DKEY-61P9.11"/>
    <property type="match status" value="1"/>
</dbReference>
<sequence>MASELRPLEGLLVEVRGGEAPYEPEPGAHSFGGEPLDVSGERGRVVGWDPGLGKYVVETFSGHLLYLPEGSLVEYEPGEPEDGGFDVTWPTGPTSFGIFSSMVAESLKTKGFCVVQTMLGDLGAQSAVDAAKMLRYGTLGDDIEEQYLGLEADSKVCWLQYEPRDEFGAEAVGMRIYDVEEFGPDMTLDGLDGLDFCDKALTVLAAAMWPLTPEFEDDKAFVAWGRTNPLVRVGIEPGEAHRMRAVPIDVDPGDGEDSHTAFVASRKLCLLYVVDGGGGELQLTPKGEAYDFDEATIPLAKNRLVVFRCDDQGMDFRYRPEGDSLALQTWVLDTPREIREKEQQLRVIDGPAEPLGARSNVMAVTTRYPGCGYDPQAYWNMFFSGTDTQVEIPICRWDIDVYYREDQSFGFSIQRHGGLMQQAELECFDNAFFGIPDEDTNAIAPYQRCLLEVGYECLARAEHMRDQLRGFKCGVFVGDSGSDWDQVRQSRRLDLVWPGRNRSIGALSSPLRCPRPAPHPLPRRSPPPPAPLPPPCPFPAAAAASPLMLTRSMSALPRHGHDRALQQCRHCLLFLSCGVGGVPADHATPA</sequence>
<evidence type="ECO:0000256" key="1">
    <source>
        <dbReference type="ARBA" id="ARBA00022450"/>
    </source>
</evidence>
<evidence type="ECO:0000256" key="2">
    <source>
        <dbReference type="ARBA" id="ARBA00022553"/>
    </source>
</evidence>
<feature type="domain" description="Beta-ketoacyl synthase-like N-terminal" evidence="4">
    <location>
        <begin position="361"/>
        <end position="490"/>
    </location>
</feature>
<dbReference type="Gene3D" id="3.40.47.10">
    <property type="match status" value="1"/>
</dbReference>
<organism evidence="5 6">
    <name type="scientific">Prorocentrum cordatum</name>
    <dbReference type="NCBI Taxonomy" id="2364126"/>
    <lineage>
        <taxon>Eukaryota</taxon>
        <taxon>Sar</taxon>
        <taxon>Alveolata</taxon>
        <taxon>Dinophyceae</taxon>
        <taxon>Prorocentrales</taxon>
        <taxon>Prorocentraceae</taxon>
        <taxon>Prorocentrum</taxon>
    </lineage>
</organism>
<protein>
    <recommendedName>
        <fullName evidence="4">Beta-ketoacyl synthase-like N-terminal domain-containing protein</fullName>
    </recommendedName>
</protein>
<gene>
    <name evidence="5" type="ORF">PCOR1329_LOCUS47655</name>
</gene>
<dbReference type="InterPro" id="IPR030834">
    <property type="entry name" value="PKS_assoc_dom"/>
</dbReference>
<name>A0ABN9UDP3_9DINO</name>
<feature type="compositionally biased region" description="Pro residues" evidence="3">
    <location>
        <begin position="513"/>
        <end position="537"/>
    </location>
</feature>
<dbReference type="SUPFAM" id="SSF53901">
    <property type="entry name" value="Thiolase-like"/>
    <property type="match status" value="1"/>
</dbReference>
<dbReference type="InterPro" id="IPR016039">
    <property type="entry name" value="Thiolase-like"/>
</dbReference>
<dbReference type="NCBIfam" id="TIGR04556">
    <property type="entry name" value="PKS_assoc"/>
    <property type="match status" value="1"/>
</dbReference>
<evidence type="ECO:0000256" key="3">
    <source>
        <dbReference type="SAM" id="MobiDB-lite"/>
    </source>
</evidence>
<evidence type="ECO:0000259" key="4">
    <source>
        <dbReference type="Pfam" id="PF00109"/>
    </source>
</evidence>
<dbReference type="InterPro" id="IPR050091">
    <property type="entry name" value="PKS_NRPS_Biosynth_Enz"/>
</dbReference>
<evidence type="ECO:0000313" key="5">
    <source>
        <dbReference type="EMBL" id="CAK0857565.1"/>
    </source>
</evidence>
<reference evidence="5" key="1">
    <citation type="submission" date="2023-10" db="EMBL/GenBank/DDBJ databases">
        <authorList>
            <person name="Chen Y."/>
            <person name="Shah S."/>
            <person name="Dougan E. K."/>
            <person name="Thang M."/>
            <person name="Chan C."/>
        </authorList>
    </citation>
    <scope>NUCLEOTIDE SEQUENCE [LARGE SCALE GENOMIC DNA]</scope>
</reference>
<keyword evidence="6" id="KW-1185">Reference proteome</keyword>
<accession>A0ABN9UDP3</accession>
<dbReference type="Proteomes" id="UP001189429">
    <property type="component" value="Unassembled WGS sequence"/>
</dbReference>
<keyword evidence="2" id="KW-0597">Phosphoprotein</keyword>
<dbReference type="PANTHER" id="PTHR43775">
    <property type="entry name" value="FATTY ACID SYNTHASE"/>
    <property type="match status" value="1"/>
</dbReference>
<evidence type="ECO:0000313" key="6">
    <source>
        <dbReference type="Proteomes" id="UP001189429"/>
    </source>
</evidence>
<feature type="region of interest" description="Disordered" evidence="3">
    <location>
        <begin position="508"/>
        <end position="537"/>
    </location>
</feature>
<proteinExistence type="predicted"/>
<dbReference type="Pfam" id="PF00109">
    <property type="entry name" value="ketoacyl-synt"/>
    <property type="match status" value="1"/>
</dbReference>
<keyword evidence="1" id="KW-0596">Phosphopantetheine</keyword>
<comment type="caution">
    <text evidence="5">The sequence shown here is derived from an EMBL/GenBank/DDBJ whole genome shotgun (WGS) entry which is preliminary data.</text>
</comment>
<dbReference type="InterPro" id="IPR014030">
    <property type="entry name" value="Ketoacyl_synth_N"/>
</dbReference>
<dbReference type="EMBL" id="CAUYUJ010015740">
    <property type="protein sequence ID" value="CAK0857565.1"/>
    <property type="molecule type" value="Genomic_DNA"/>
</dbReference>